<keyword evidence="6" id="KW-0234">DNA repair</keyword>
<gene>
    <name evidence="10" type="ORF">SAMN04488112_110124</name>
</gene>
<dbReference type="InterPro" id="IPR002008">
    <property type="entry name" value="DNA_pol_X_beta-like"/>
</dbReference>
<keyword evidence="2" id="KW-0808">Transferase</keyword>
<dbReference type="STRING" id="1236220.SAMN04488112_110124"/>
<evidence type="ECO:0000256" key="4">
    <source>
        <dbReference type="ARBA" id="ARBA00022763"/>
    </source>
</evidence>
<dbReference type="PRINTS" id="PR00870">
    <property type="entry name" value="DNAPOLXBETA"/>
</dbReference>
<dbReference type="InterPro" id="IPR016195">
    <property type="entry name" value="Pol/histidinol_Pase-like"/>
</dbReference>
<dbReference type="InterPro" id="IPR002054">
    <property type="entry name" value="DNA-dir_DNA_pol_X"/>
</dbReference>
<dbReference type="GO" id="GO:0003677">
    <property type="term" value="F:DNA binding"/>
    <property type="evidence" value="ECO:0007669"/>
    <property type="project" value="InterPro"/>
</dbReference>
<dbReference type="InterPro" id="IPR022311">
    <property type="entry name" value="PolX-like"/>
</dbReference>
<dbReference type="EMBL" id="FMZA01000010">
    <property type="protein sequence ID" value="SDC58025.1"/>
    <property type="molecule type" value="Genomic_DNA"/>
</dbReference>
<dbReference type="OrthoDB" id="9808747at2"/>
<keyword evidence="11" id="KW-1185">Reference proteome</keyword>
<dbReference type="EC" id="2.7.7.7" evidence="1"/>
<dbReference type="SUPFAM" id="SSF47802">
    <property type="entry name" value="DNA polymerase beta, N-terminal domain-like"/>
    <property type="match status" value="1"/>
</dbReference>
<evidence type="ECO:0000256" key="1">
    <source>
        <dbReference type="ARBA" id="ARBA00012417"/>
    </source>
</evidence>
<dbReference type="InterPro" id="IPR003141">
    <property type="entry name" value="Pol/His_phosphatase_N"/>
</dbReference>
<dbReference type="SUPFAM" id="SSF47781">
    <property type="entry name" value="RuvA domain 2-like"/>
    <property type="match status" value="1"/>
</dbReference>
<evidence type="ECO:0000313" key="10">
    <source>
        <dbReference type="EMBL" id="SDC58025.1"/>
    </source>
</evidence>
<proteinExistence type="predicted"/>
<dbReference type="InterPro" id="IPR010994">
    <property type="entry name" value="RuvA_2-like"/>
</dbReference>
<dbReference type="PANTHER" id="PTHR36928:SF1">
    <property type="entry name" value="PHOSPHATASE YCDX-RELATED"/>
    <property type="match status" value="1"/>
</dbReference>
<evidence type="ECO:0000259" key="9">
    <source>
        <dbReference type="SMART" id="SM00483"/>
    </source>
</evidence>
<dbReference type="Gene3D" id="3.30.210.10">
    <property type="entry name" value="DNA polymerase, thumb domain"/>
    <property type="match status" value="1"/>
</dbReference>
<reference evidence="10 11" key="1">
    <citation type="submission" date="2016-10" db="EMBL/GenBank/DDBJ databases">
        <authorList>
            <person name="de Groot N.N."/>
        </authorList>
    </citation>
    <scope>NUCLEOTIDE SEQUENCE [LARGE SCALE GENOMIC DNA]</scope>
    <source>
        <strain evidence="10 11">DSM 45514</strain>
    </source>
</reference>
<dbReference type="NCBIfam" id="NF006375">
    <property type="entry name" value="PRK08609.1"/>
    <property type="match status" value="1"/>
</dbReference>
<dbReference type="AlphaFoldDB" id="A0A1G6MSS7"/>
<dbReference type="GO" id="GO:0006281">
    <property type="term" value="P:DNA repair"/>
    <property type="evidence" value="ECO:0007669"/>
    <property type="project" value="UniProtKB-KW"/>
</dbReference>
<keyword evidence="5" id="KW-0239">DNA-directed DNA polymerase</keyword>
<dbReference type="CDD" id="cd07436">
    <property type="entry name" value="PHP_PolX"/>
    <property type="match status" value="1"/>
</dbReference>
<dbReference type="GO" id="GO:0008270">
    <property type="term" value="F:zinc ion binding"/>
    <property type="evidence" value="ECO:0007669"/>
    <property type="project" value="TreeGrafter"/>
</dbReference>
<dbReference type="Gene3D" id="1.10.150.20">
    <property type="entry name" value="5' to 3' exonuclease, C-terminal subdomain"/>
    <property type="match status" value="1"/>
</dbReference>
<evidence type="ECO:0000256" key="3">
    <source>
        <dbReference type="ARBA" id="ARBA00022695"/>
    </source>
</evidence>
<dbReference type="InterPro" id="IPR010996">
    <property type="entry name" value="HHH_MUS81"/>
</dbReference>
<feature type="domain" description="DNA-directed DNA polymerase X" evidence="9">
    <location>
        <begin position="1"/>
        <end position="315"/>
    </location>
</feature>
<dbReference type="Pfam" id="PF02811">
    <property type="entry name" value="PHP"/>
    <property type="match status" value="1"/>
</dbReference>
<organism evidence="10 11">
    <name type="scientific">Melghirimyces thermohalophilus</name>
    <dbReference type="NCBI Taxonomy" id="1236220"/>
    <lineage>
        <taxon>Bacteria</taxon>
        <taxon>Bacillati</taxon>
        <taxon>Bacillota</taxon>
        <taxon>Bacilli</taxon>
        <taxon>Bacillales</taxon>
        <taxon>Thermoactinomycetaceae</taxon>
        <taxon>Melghirimyces</taxon>
    </lineage>
</organism>
<dbReference type="Gene3D" id="1.10.150.110">
    <property type="entry name" value="DNA polymerase beta, N-terminal domain-like"/>
    <property type="match status" value="1"/>
</dbReference>
<accession>A0A1G6MSS7</accession>
<dbReference type="InterPro" id="IPR037160">
    <property type="entry name" value="DNA_Pol_thumb_sf"/>
</dbReference>
<evidence type="ECO:0000256" key="2">
    <source>
        <dbReference type="ARBA" id="ARBA00022679"/>
    </source>
</evidence>
<dbReference type="Gene3D" id="3.20.20.140">
    <property type="entry name" value="Metal-dependent hydrolases"/>
    <property type="match status" value="1"/>
</dbReference>
<protein>
    <recommendedName>
        <fullName evidence="1">DNA-directed DNA polymerase</fullName>
        <ecNumber evidence="1">2.7.7.7</ecNumber>
    </recommendedName>
</protein>
<keyword evidence="4" id="KW-0227">DNA damage</keyword>
<evidence type="ECO:0000256" key="7">
    <source>
        <dbReference type="ARBA" id="ARBA00049244"/>
    </source>
</evidence>
<dbReference type="Proteomes" id="UP000199387">
    <property type="component" value="Unassembled WGS sequence"/>
</dbReference>
<dbReference type="InterPro" id="IPR047967">
    <property type="entry name" value="PolX_PHP"/>
</dbReference>
<sequence length="576" mass="65328">MMNNKQVSALLNQLADLLELKGENPFKANAYRRAARAVENSRVALDELEKGPEELPGVGKGTAAAIRGIMETGRLEALDQLLEELPSGLPELMNIPGLGPKSIHLLNRELGVENKEQLEEALKQGKVRTLPGFGEKKEKKLLDGIQRMKRFTRHLLIHGLTVAETLRERLAEHPEVLQVEPAGSLRRMKETVKDIDLVVATKHPETVAETVVSMPEVIRVINQGSTKVSVLLRMGWEIQVDVRLVEPDQFISALHHFTGSKEHNVRFRQRAKEFGWKVSEYGIHDEDHEETFTFATEEEMYQKLQLPYIVPELREDRGEMDHQAEDLPQLIRAEDYRGDLHMHTRWSDGSASVREMALAARERGYEYIAITDHSRSLKVAGGLTPDDLKRQREEIDAVNEELDGITVLAGTEMDILPDGTLDFPDRVLKELDLVIASIHSGFKQDEETITQRVLNAVKNPYVHIVAHPTGRLLNRRDPYAIDLDRVFEAAAKTGTMLELNANPNRLDLNDRDLKRAKEAYGLNVTINTDAHSPEMMDFVRFGVATARRGWLEAGDVINTYSLEQLRQRLDYIRRNK</sequence>
<dbReference type="PANTHER" id="PTHR36928">
    <property type="entry name" value="PHOSPHATASE YCDX-RELATED"/>
    <property type="match status" value="1"/>
</dbReference>
<dbReference type="InterPro" id="IPR050243">
    <property type="entry name" value="PHP_phosphatase"/>
</dbReference>
<dbReference type="SMART" id="SM00481">
    <property type="entry name" value="POLIIIAc"/>
    <property type="match status" value="1"/>
</dbReference>
<dbReference type="PIRSF" id="PIRSF005047">
    <property type="entry name" value="UCP005047_YshC"/>
    <property type="match status" value="1"/>
</dbReference>
<dbReference type="GO" id="GO:0042578">
    <property type="term" value="F:phosphoric ester hydrolase activity"/>
    <property type="evidence" value="ECO:0007669"/>
    <property type="project" value="TreeGrafter"/>
</dbReference>
<dbReference type="Pfam" id="PF14716">
    <property type="entry name" value="HHH_8"/>
    <property type="match status" value="1"/>
</dbReference>
<dbReference type="RefSeq" id="WP_091570021.1">
    <property type="nucleotide sequence ID" value="NZ_FMZA01000010.1"/>
</dbReference>
<dbReference type="InterPro" id="IPR043519">
    <property type="entry name" value="NT_sf"/>
</dbReference>
<dbReference type="GO" id="GO:0003887">
    <property type="term" value="F:DNA-directed DNA polymerase activity"/>
    <property type="evidence" value="ECO:0007669"/>
    <property type="project" value="UniProtKB-KW"/>
</dbReference>
<feature type="domain" description="Polymerase/histidinol phosphatase N-terminal" evidence="8">
    <location>
        <begin position="338"/>
        <end position="417"/>
    </location>
</feature>
<dbReference type="InterPro" id="IPR004013">
    <property type="entry name" value="PHP_dom"/>
</dbReference>
<comment type="catalytic activity">
    <reaction evidence="7">
        <text>DNA(n) + a 2'-deoxyribonucleoside 5'-triphosphate = DNA(n+1) + diphosphate</text>
        <dbReference type="Rhea" id="RHEA:22508"/>
        <dbReference type="Rhea" id="RHEA-COMP:17339"/>
        <dbReference type="Rhea" id="RHEA-COMP:17340"/>
        <dbReference type="ChEBI" id="CHEBI:33019"/>
        <dbReference type="ChEBI" id="CHEBI:61560"/>
        <dbReference type="ChEBI" id="CHEBI:173112"/>
        <dbReference type="EC" id="2.7.7.7"/>
    </reaction>
</comment>
<dbReference type="InterPro" id="IPR027421">
    <property type="entry name" value="DNA_pol_lamdba_lyase_dom_sf"/>
</dbReference>
<dbReference type="GO" id="GO:0005829">
    <property type="term" value="C:cytosol"/>
    <property type="evidence" value="ECO:0007669"/>
    <property type="project" value="TreeGrafter"/>
</dbReference>
<evidence type="ECO:0000313" key="11">
    <source>
        <dbReference type="Proteomes" id="UP000199387"/>
    </source>
</evidence>
<dbReference type="SMART" id="SM00483">
    <property type="entry name" value="POLXc"/>
    <property type="match status" value="1"/>
</dbReference>
<dbReference type="CDD" id="cd00141">
    <property type="entry name" value="NT_POLXc"/>
    <property type="match status" value="1"/>
</dbReference>
<keyword evidence="3" id="KW-0548">Nucleotidyltransferase</keyword>
<evidence type="ECO:0000256" key="5">
    <source>
        <dbReference type="ARBA" id="ARBA00022932"/>
    </source>
</evidence>
<dbReference type="Pfam" id="PF14791">
    <property type="entry name" value="DNA_pol_B_thumb"/>
    <property type="match status" value="1"/>
</dbReference>
<evidence type="ECO:0000256" key="6">
    <source>
        <dbReference type="ARBA" id="ARBA00023204"/>
    </source>
</evidence>
<dbReference type="SUPFAM" id="SSF89550">
    <property type="entry name" value="PHP domain-like"/>
    <property type="match status" value="1"/>
</dbReference>
<name>A0A1G6MSS7_9BACL</name>
<dbReference type="SUPFAM" id="SSF81301">
    <property type="entry name" value="Nucleotidyltransferase"/>
    <property type="match status" value="1"/>
</dbReference>
<dbReference type="Gene3D" id="3.30.460.10">
    <property type="entry name" value="Beta Polymerase, domain 2"/>
    <property type="match status" value="1"/>
</dbReference>
<dbReference type="InterPro" id="IPR029398">
    <property type="entry name" value="PolB_thumb"/>
</dbReference>
<evidence type="ECO:0000259" key="8">
    <source>
        <dbReference type="SMART" id="SM00481"/>
    </source>
</evidence>
<dbReference type="FunFam" id="3.20.20.140:FF:000047">
    <property type="entry name" value="PHP domain-containing protein"/>
    <property type="match status" value="1"/>
</dbReference>
<dbReference type="Pfam" id="PF14520">
    <property type="entry name" value="HHH_5"/>
    <property type="match status" value="1"/>
</dbReference>